<proteinExistence type="predicted"/>
<keyword evidence="2" id="KW-0472">Membrane</keyword>
<keyword evidence="2" id="KW-1133">Transmembrane helix</keyword>
<comment type="caution">
    <text evidence="3">The sequence shown here is derived from an EMBL/GenBank/DDBJ whole genome shotgun (WGS) entry which is preliminary data.</text>
</comment>
<sequence>MDSYRQNKKKPRSYARNEVESRPTETEDASLEYSEEAASQPSSAVKIKDKHRFWIGFTALITIGLAFFTHTSTGRVDDVKSNGIGKGMEAGIRLAASDDSANLMARDFEIEMKTNGKTKTSRMLIWDFAAEDGDVVTIKVDGNILQSNIGIMNKPVAIDVPIPSVVEIVGIKDGGGGITYGVKFPGAVKNSAYFNAAPVNSSNAYKLTGQ</sequence>
<evidence type="ECO:0000256" key="1">
    <source>
        <dbReference type="SAM" id="MobiDB-lite"/>
    </source>
</evidence>
<dbReference type="EMBL" id="JACJVQ010000006">
    <property type="protein sequence ID" value="MBB6634187.1"/>
    <property type="molecule type" value="Genomic_DNA"/>
</dbReference>
<reference evidence="3 4" key="1">
    <citation type="submission" date="2020-08" db="EMBL/GenBank/DDBJ databases">
        <title>Cohnella phylogeny.</title>
        <authorList>
            <person name="Dunlap C."/>
        </authorList>
    </citation>
    <scope>NUCLEOTIDE SEQUENCE [LARGE SCALE GENOMIC DNA]</scope>
    <source>
        <strain evidence="3 4">DSM 25241</strain>
    </source>
</reference>
<feature type="compositionally biased region" description="Acidic residues" evidence="1">
    <location>
        <begin position="26"/>
        <end position="35"/>
    </location>
</feature>
<organism evidence="3 4">
    <name type="scientific">Cohnella thailandensis</name>
    <dbReference type="NCBI Taxonomy" id="557557"/>
    <lineage>
        <taxon>Bacteria</taxon>
        <taxon>Bacillati</taxon>
        <taxon>Bacillota</taxon>
        <taxon>Bacilli</taxon>
        <taxon>Bacillales</taxon>
        <taxon>Paenibacillaceae</taxon>
        <taxon>Cohnella</taxon>
    </lineage>
</organism>
<dbReference type="AlphaFoldDB" id="A0A841SX43"/>
<keyword evidence="2" id="KW-0812">Transmembrane</keyword>
<evidence type="ECO:0000256" key="2">
    <source>
        <dbReference type="SAM" id="Phobius"/>
    </source>
</evidence>
<feature type="transmembrane region" description="Helical" evidence="2">
    <location>
        <begin position="53"/>
        <end position="71"/>
    </location>
</feature>
<feature type="region of interest" description="Disordered" evidence="1">
    <location>
        <begin position="1"/>
        <end position="41"/>
    </location>
</feature>
<keyword evidence="4" id="KW-1185">Reference proteome</keyword>
<gene>
    <name evidence="3" type="ORF">H7B67_08705</name>
</gene>
<dbReference type="Proteomes" id="UP000535838">
    <property type="component" value="Unassembled WGS sequence"/>
</dbReference>
<dbReference type="RefSeq" id="WP_185119418.1">
    <property type="nucleotide sequence ID" value="NZ_JACJVQ010000006.1"/>
</dbReference>
<name>A0A841SX43_9BACL</name>
<accession>A0A841SX43</accession>
<protein>
    <submittedName>
        <fullName evidence="3">Uncharacterized protein</fullName>
    </submittedName>
</protein>
<feature type="compositionally biased region" description="Basic and acidic residues" evidence="1">
    <location>
        <begin position="15"/>
        <end position="25"/>
    </location>
</feature>
<evidence type="ECO:0000313" key="4">
    <source>
        <dbReference type="Proteomes" id="UP000535838"/>
    </source>
</evidence>
<evidence type="ECO:0000313" key="3">
    <source>
        <dbReference type="EMBL" id="MBB6634187.1"/>
    </source>
</evidence>
<feature type="compositionally biased region" description="Basic residues" evidence="1">
    <location>
        <begin position="1"/>
        <end position="13"/>
    </location>
</feature>